<feature type="domain" description="HTH lysR-type" evidence="5">
    <location>
        <begin position="1"/>
        <end position="59"/>
    </location>
</feature>
<dbReference type="Gene3D" id="1.10.10.10">
    <property type="entry name" value="Winged helix-like DNA-binding domain superfamily/Winged helix DNA-binding domain"/>
    <property type="match status" value="1"/>
</dbReference>
<keyword evidence="3" id="KW-0238">DNA-binding</keyword>
<dbReference type="OrthoDB" id="5572602at2"/>
<dbReference type="CDD" id="cd08473">
    <property type="entry name" value="PBP2_CrgA_like_4"/>
    <property type="match status" value="1"/>
</dbReference>
<sequence>MHDLNDLYYFVKVVEHGSYAAASRALLVPKSRLSRRIIALEERLGIRLIQRSTRRLAITDIGQEYYRHCVAMLVEAEAAQEVIDRSRSGPQGLIRVSAPPALLCFEAGPMIARYMAANPLVTVELESTSRRVDVIGESIDIALRVRFPPVENSDLTLRVLGDSKQRMVASPGLINQGPATLKPADLALLPSLDLNQTGGEHAWKLDGPNQSQVRIRHSPRLVTDDMSQLLHAAVEGVGVVQLPAMVAEDALQAGTIVDLLPNWRPVAGSVQAIFPSRRGLLPSVRSLIDFLVMEYARRDAADNG</sequence>
<gene>
    <name evidence="6" type="primary">dmlR_14</name>
    <name evidence="6" type="ORF">IMCC3135_29945</name>
</gene>
<keyword evidence="2" id="KW-0805">Transcription regulation</keyword>
<dbReference type="InterPro" id="IPR036390">
    <property type="entry name" value="WH_DNA-bd_sf"/>
</dbReference>
<accession>A0A2Z2P1G8</accession>
<reference evidence="6 7" key="1">
    <citation type="submission" date="2016-12" db="EMBL/GenBank/DDBJ databases">
        <authorList>
            <person name="Song W.-J."/>
            <person name="Kurnit D.M."/>
        </authorList>
    </citation>
    <scope>NUCLEOTIDE SEQUENCE [LARGE SCALE GENOMIC DNA]</scope>
    <source>
        <strain evidence="6 7">IMCC3135</strain>
    </source>
</reference>
<evidence type="ECO:0000313" key="6">
    <source>
        <dbReference type="EMBL" id="ASJ76038.1"/>
    </source>
</evidence>
<dbReference type="InterPro" id="IPR058163">
    <property type="entry name" value="LysR-type_TF_proteobact-type"/>
</dbReference>
<protein>
    <submittedName>
        <fullName evidence="6">HTH-type transcriptional regulator DmlR</fullName>
    </submittedName>
</protein>
<dbReference type="KEGG" id="gai:IMCC3135_29945"/>
<keyword evidence="4" id="KW-0804">Transcription</keyword>
<dbReference type="EMBL" id="CP018632">
    <property type="protein sequence ID" value="ASJ76038.1"/>
    <property type="molecule type" value="Genomic_DNA"/>
</dbReference>
<dbReference type="PANTHER" id="PTHR30537:SF31">
    <property type="entry name" value="TRANSCRIPTIONAL REGULATOR, LYSR FAMILY"/>
    <property type="match status" value="1"/>
</dbReference>
<proteinExistence type="inferred from homology"/>
<evidence type="ECO:0000256" key="2">
    <source>
        <dbReference type="ARBA" id="ARBA00023015"/>
    </source>
</evidence>
<dbReference type="Pfam" id="PF00126">
    <property type="entry name" value="HTH_1"/>
    <property type="match status" value="1"/>
</dbReference>
<dbReference type="Gene3D" id="3.40.190.290">
    <property type="match status" value="1"/>
</dbReference>
<evidence type="ECO:0000259" key="5">
    <source>
        <dbReference type="PROSITE" id="PS50931"/>
    </source>
</evidence>
<evidence type="ECO:0000256" key="4">
    <source>
        <dbReference type="ARBA" id="ARBA00023163"/>
    </source>
</evidence>
<comment type="similarity">
    <text evidence="1">Belongs to the LysR transcriptional regulatory family.</text>
</comment>
<evidence type="ECO:0000256" key="1">
    <source>
        <dbReference type="ARBA" id="ARBA00009437"/>
    </source>
</evidence>
<dbReference type="SUPFAM" id="SSF53850">
    <property type="entry name" value="Periplasmic binding protein-like II"/>
    <property type="match status" value="1"/>
</dbReference>
<dbReference type="FunFam" id="1.10.10.10:FF:000001">
    <property type="entry name" value="LysR family transcriptional regulator"/>
    <property type="match status" value="1"/>
</dbReference>
<dbReference type="InterPro" id="IPR036388">
    <property type="entry name" value="WH-like_DNA-bd_sf"/>
</dbReference>
<evidence type="ECO:0000313" key="7">
    <source>
        <dbReference type="Proteomes" id="UP000250079"/>
    </source>
</evidence>
<dbReference type="InterPro" id="IPR005119">
    <property type="entry name" value="LysR_subst-bd"/>
</dbReference>
<dbReference type="Proteomes" id="UP000250079">
    <property type="component" value="Chromosome"/>
</dbReference>
<dbReference type="GO" id="GO:0006351">
    <property type="term" value="P:DNA-templated transcription"/>
    <property type="evidence" value="ECO:0007669"/>
    <property type="project" value="TreeGrafter"/>
</dbReference>
<dbReference type="AlphaFoldDB" id="A0A2Z2P1G8"/>
<dbReference type="Pfam" id="PF03466">
    <property type="entry name" value="LysR_substrate"/>
    <property type="match status" value="1"/>
</dbReference>
<name>A0A2Z2P1G8_9GAMM</name>
<dbReference type="SUPFAM" id="SSF46785">
    <property type="entry name" value="Winged helix' DNA-binding domain"/>
    <property type="match status" value="1"/>
</dbReference>
<dbReference type="GO" id="GO:0043565">
    <property type="term" value="F:sequence-specific DNA binding"/>
    <property type="evidence" value="ECO:0007669"/>
    <property type="project" value="TreeGrafter"/>
</dbReference>
<keyword evidence="7" id="KW-1185">Reference proteome</keyword>
<dbReference type="RefSeq" id="WP_088920863.1">
    <property type="nucleotide sequence ID" value="NZ_CP018632.1"/>
</dbReference>
<dbReference type="PROSITE" id="PS50931">
    <property type="entry name" value="HTH_LYSR"/>
    <property type="match status" value="1"/>
</dbReference>
<dbReference type="GO" id="GO:0003700">
    <property type="term" value="F:DNA-binding transcription factor activity"/>
    <property type="evidence" value="ECO:0007669"/>
    <property type="project" value="InterPro"/>
</dbReference>
<evidence type="ECO:0000256" key="3">
    <source>
        <dbReference type="ARBA" id="ARBA00023125"/>
    </source>
</evidence>
<dbReference type="InterPro" id="IPR000847">
    <property type="entry name" value="LysR_HTH_N"/>
</dbReference>
<organism evidence="6 7">
    <name type="scientific">Granulosicoccus antarcticus IMCC3135</name>
    <dbReference type="NCBI Taxonomy" id="1192854"/>
    <lineage>
        <taxon>Bacteria</taxon>
        <taxon>Pseudomonadati</taxon>
        <taxon>Pseudomonadota</taxon>
        <taxon>Gammaproteobacteria</taxon>
        <taxon>Chromatiales</taxon>
        <taxon>Granulosicoccaceae</taxon>
        <taxon>Granulosicoccus</taxon>
    </lineage>
</organism>
<dbReference type="PANTHER" id="PTHR30537">
    <property type="entry name" value="HTH-TYPE TRANSCRIPTIONAL REGULATOR"/>
    <property type="match status" value="1"/>
</dbReference>